<sequence>MKNVLVDMLKAQGFIAAQSTEFACEHTLLSKKYEKRVQTCWYGEHTSTLDVKLFVNLETGVCRVWFYSDGRRDAYKERWYSTLGKRTYNAIAETVKNAGFEI</sequence>
<organism evidence="1 2">
    <name type="scientific">Faecalibacterium prausnitzii</name>
    <dbReference type="NCBI Taxonomy" id="853"/>
    <lineage>
        <taxon>Bacteria</taxon>
        <taxon>Bacillati</taxon>
        <taxon>Bacillota</taxon>
        <taxon>Clostridia</taxon>
        <taxon>Eubacteriales</taxon>
        <taxon>Oscillospiraceae</taxon>
        <taxon>Faecalibacterium</taxon>
    </lineage>
</organism>
<dbReference type="EMBL" id="NMTW01000053">
    <property type="protein sequence ID" value="PDX74118.1"/>
    <property type="molecule type" value="Genomic_DNA"/>
</dbReference>
<evidence type="ECO:0000313" key="2">
    <source>
        <dbReference type="Proteomes" id="UP000220157"/>
    </source>
</evidence>
<reference evidence="1 2" key="1">
    <citation type="journal article" date="2017" name="Front. Microbiol.">
        <title>New Insights into the Diversity of the Genus Faecalibacterium.</title>
        <authorList>
            <person name="Benevides L."/>
            <person name="Burman S."/>
            <person name="Martin R."/>
            <person name="Robert V."/>
            <person name="Thomas M."/>
            <person name="Miquel S."/>
            <person name="Chain F."/>
            <person name="Sokol H."/>
            <person name="Bermudez-Humaran L.G."/>
            <person name="Morrison M."/>
            <person name="Langella P."/>
            <person name="Azevedo V.A."/>
            <person name="Chatel J.M."/>
            <person name="Soares S."/>
        </authorList>
    </citation>
    <scope>NUCLEOTIDE SEQUENCE [LARGE SCALE GENOMIC DNA]</scope>
    <source>
        <strain evidence="1 2">CNCM I 4573</strain>
    </source>
</reference>
<dbReference type="Proteomes" id="UP000220157">
    <property type="component" value="Unassembled WGS sequence"/>
</dbReference>
<gene>
    <name evidence="1" type="ORF">CGS56_13830</name>
</gene>
<proteinExistence type="predicted"/>
<comment type="caution">
    <text evidence="1">The sequence shown here is derived from an EMBL/GenBank/DDBJ whole genome shotgun (WGS) entry which is preliminary data.</text>
</comment>
<name>A0A2A7A542_9FIRM</name>
<dbReference type="RefSeq" id="WP_097786125.1">
    <property type="nucleotide sequence ID" value="NZ_NMTW01000053.1"/>
</dbReference>
<evidence type="ECO:0000313" key="1">
    <source>
        <dbReference type="EMBL" id="PDX74118.1"/>
    </source>
</evidence>
<protein>
    <submittedName>
        <fullName evidence="1">Uncharacterized protein</fullName>
    </submittedName>
</protein>
<accession>A0A2A7A542</accession>
<dbReference type="AlphaFoldDB" id="A0A2A7A542"/>